<reference evidence="2 3" key="1">
    <citation type="submission" date="2019-01" db="EMBL/GenBank/DDBJ databases">
        <title>Sequencing of cultivated peanut Arachis hypogaea provides insights into genome evolution and oil improvement.</title>
        <authorList>
            <person name="Chen X."/>
        </authorList>
    </citation>
    <scope>NUCLEOTIDE SEQUENCE [LARGE SCALE GENOMIC DNA]</scope>
    <source>
        <strain evidence="3">cv. Fuhuasheng</strain>
        <tissue evidence="2">Leaves</tissue>
    </source>
</reference>
<feature type="compositionally biased region" description="Basic and acidic residues" evidence="1">
    <location>
        <begin position="1"/>
        <end position="15"/>
    </location>
</feature>
<keyword evidence="3" id="KW-1185">Reference proteome</keyword>
<sequence>MEGWGGREPHNDYKKPSLHPKRMVQEIRGPKRNCLPPRWVPDCDPHFQWQLVQG</sequence>
<gene>
    <name evidence="2" type="ORF">Ahy_B09g096037</name>
</gene>
<dbReference type="EMBL" id="SDMP01000019">
    <property type="protein sequence ID" value="RYQ89340.1"/>
    <property type="molecule type" value="Genomic_DNA"/>
</dbReference>
<comment type="caution">
    <text evidence="2">The sequence shown here is derived from an EMBL/GenBank/DDBJ whole genome shotgun (WGS) entry which is preliminary data.</text>
</comment>
<accession>A0A444XIE4</accession>
<protein>
    <submittedName>
        <fullName evidence="2">Uncharacterized protein</fullName>
    </submittedName>
</protein>
<evidence type="ECO:0000256" key="1">
    <source>
        <dbReference type="SAM" id="MobiDB-lite"/>
    </source>
</evidence>
<evidence type="ECO:0000313" key="3">
    <source>
        <dbReference type="Proteomes" id="UP000289738"/>
    </source>
</evidence>
<name>A0A444XIE4_ARAHY</name>
<organism evidence="2 3">
    <name type="scientific">Arachis hypogaea</name>
    <name type="common">Peanut</name>
    <dbReference type="NCBI Taxonomy" id="3818"/>
    <lineage>
        <taxon>Eukaryota</taxon>
        <taxon>Viridiplantae</taxon>
        <taxon>Streptophyta</taxon>
        <taxon>Embryophyta</taxon>
        <taxon>Tracheophyta</taxon>
        <taxon>Spermatophyta</taxon>
        <taxon>Magnoliopsida</taxon>
        <taxon>eudicotyledons</taxon>
        <taxon>Gunneridae</taxon>
        <taxon>Pentapetalae</taxon>
        <taxon>rosids</taxon>
        <taxon>fabids</taxon>
        <taxon>Fabales</taxon>
        <taxon>Fabaceae</taxon>
        <taxon>Papilionoideae</taxon>
        <taxon>50 kb inversion clade</taxon>
        <taxon>dalbergioids sensu lato</taxon>
        <taxon>Dalbergieae</taxon>
        <taxon>Pterocarpus clade</taxon>
        <taxon>Arachis</taxon>
    </lineage>
</organism>
<feature type="region of interest" description="Disordered" evidence="1">
    <location>
        <begin position="1"/>
        <end position="21"/>
    </location>
</feature>
<dbReference type="AlphaFoldDB" id="A0A444XIE4"/>
<dbReference type="Proteomes" id="UP000289738">
    <property type="component" value="Chromosome B09"/>
</dbReference>
<evidence type="ECO:0000313" key="2">
    <source>
        <dbReference type="EMBL" id="RYQ89340.1"/>
    </source>
</evidence>
<proteinExistence type="predicted"/>